<dbReference type="Gene3D" id="3.40.1170.60">
    <property type="match status" value="1"/>
</dbReference>
<dbReference type="EMBL" id="CAJNBJ010000001">
    <property type="protein sequence ID" value="CAE6713148.1"/>
    <property type="molecule type" value="Genomic_DNA"/>
</dbReference>
<dbReference type="InterPro" id="IPR036775">
    <property type="entry name" value="DNA_pol_Y-fam_lit_finger_sf"/>
</dbReference>
<keyword evidence="4" id="KW-0460">Magnesium</keyword>
<evidence type="ECO:0000256" key="4">
    <source>
        <dbReference type="HAMAP-Rule" id="MF_01113"/>
    </source>
</evidence>
<evidence type="ECO:0000313" key="7">
    <source>
        <dbReference type="Proteomes" id="UP000675880"/>
    </source>
</evidence>
<reference evidence="6 7" key="1">
    <citation type="submission" date="2021-02" db="EMBL/GenBank/DDBJ databases">
        <authorList>
            <person name="Han P."/>
        </authorList>
    </citation>
    <scope>NUCLEOTIDE SEQUENCE [LARGE SCALE GENOMIC DNA]</scope>
    <source>
        <strain evidence="6">Candidatus Nitrospira sp. ZN2</strain>
    </source>
</reference>
<evidence type="ECO:0000313" key="6">
    <source>
        <dbReference type="EMBL" id="CAE6713148.1"/>
    </source>
</evidence>
<keyword evidence="4" id="KW-0235">DNA replication</keyword>
<dbReference type="Pfam" id="PF00817">
    <property type="entry name" value="IMS"/>
    <property type="match status" value="1"/>
</dbReference>
<comment type="subcellular location">
    <subcellularLocation>
        <location evidence="4">Cytoplasm</location>
    </subcellularLocation>
</comment>
<evidence type="ECO:0000259" key="5">
    <source>
        <dbReference type="PROSITE" id="PS50173"/>
    </source>
</evidence>
<dbReference type="PROSITE" id="PS50173">
    <property type="entry name" value="UMUC"/>
    <property type="match status" value="1"/>
</dbReference>
<dbReference type="InterPro" id="IPR043502">
    <property type="entry name" value="DNA/RNA_pol_sf"/>
</dbReference>
<evidence type="ECO:0000256" key="3">
    <source>
        <dbReference type="ARBA" id="ARBA00022932"/>
    </source>
</evidence>
<dbReference type="Pfam" id="PF11798">
    <property type="entry name" value="IMS_HHH"/>
    <property type="match status" value="1"/>
</dbReference>
<proteinExistence type="inferred from homology"/>
<gene>
    <name evidence="4 6" type="primary">dinB</name>
    <name evidence="6" type="ORF">NSPZN2_11319</name>
</gene>
<evidence type="ECO:0000256" key="1">
    <source>
        <dbReference type="ARBA" id="ARBA00010945"/>
    </source>
</evidence>
<keyword evidence="2 4" id="KW-0515">Mutator protein</keyword>
<keyword evidence="4" id="KW-0234">DNA repair</keyword>
<organism evidence="6 7">
    <name type="scientific">Nitrospira defluvii</name>
    <dbReference type="NCBI Taxonomy" id="330214"/>
    <lineage>
        <taxon>Bacteria</taxon>
        <taxon>Pseudomonadati</taxon>
        <taxon>Nitrospirota</taxon>
        <taxon>Nitrospiria</taxon>
        <taxon>Nitrospirales</taxon>
        <taxon>Nitrospiraceae</taxon>
        <taxon>Nitrospira</taxon>
    </lineage>
</organism>
<dbReference type="InterPro" id="IPR017961">
    <property type="entry name" value="DNA_pol_Y-fam_little_finger"/>
</dbReference>
<dbReference type="SUPFAM" id="SSF56672">
    <property type="entry name" value="DNA/RNA polymerases"/>
    <property type="match status" value="1"/>
</dbReference>
<dbReference type="InterPro" id="IPR022880">
    <property type="entry name" value="DNApol_IV"/>
</dbReference>
<dbReference type="SUPFAM" id="SSF100879">
    <property type="entry name" value="Lesion bypass DNA polymerase (Y-family), little finger domain"/>
    <property type="match status" value="1"/>
</dbReference>
<dbReference type="CDD" id="cd03586">
    <property type="entry name" value="PolY_Pol_IV_kappa"/>
    <property type="match status" value="1"/>
</dbReference>
<name>A0ABN7KTU0_9BACT</name>
<protein>
    <recommendedName>
        <fullName evidence="4">DNA polymerase IV</fullName>
        <shortName evidence="4">Pol IV</shortName>
        <ecNumber evidence="4">2.7.7.7</ecNumber>
    </recommendedName>
</protein>
<dbReference type="PANTHER" id="PTHR11076:SF33">
    <property type="entry name" value="DNA POLYMERASE KAPPA"/>
    <property type="match status" value="1"/>
</dbReference>
<dbReference type="InterPro" id="IPR050116">
    <property type="entry name" value="DNA_polymerase-Y"/>
</dbReference>
<keyword evidence="4" id="KW-0227">DNA damage</keyword>
<keyword evidence="4" id="KW-0963">Cytoplasm</keyword>
<dbReference type="InterPro" id="IPR024728">
    <property type="entry name" value="PolY_HhH_motif"/>
</dbReference>
<comment type="similarity">
    <text evidence="1 4">Belongs to the DNA polymerase type-Y family.</text>
</comment>
<dbReference type="Gene3D" id="3.30.1490.100">
    <property type="entry name" value="DNA polymerase, Y-family, little finger domain"/>
    <property type="match status" value="1"/>
</dbReference>
<dbReference type="Pfam" id="PF11799">
    <property type="entry name" value="IMS_C"/>
    <property type="match status" value="1"/>
</dbReference>
<evidence type="ECO:0000256" key="2">
    <source>
        <dbReference type="ARBA" id="ARBA00022457"/>
    </source>
</evidence>
<comment type="cofactor">
    <cofactor evidence="4">
        <name>Mg(2+)</name>
        <dbReference type="ChEBI" id="CHEBI:18420"/>
    </cofactor>
    <text evidence="4">Binds 2 magnesium ions per subunit.</text>
</comment>
<comment type="function">
    <text evidence="4">Poorly processive, error-prone DNA polymerase involved in untargeted mutagenesis. Copies undamaged DNA at stalled replication forks, which arise in vivo from mismatched or misaligned primer ends. These misaligned primers can be extended by PolIV. Exhibits no 3'-5' exonuclease (proofreading) activity. May be involved in translesional synthesis, in conjunction with the beta clamp from PolIII.</text>
</comment>
<comment type="caution">
    <text evidence="6">The sequence shown here is derived from an EMBL/GenBank/DDBJ whole genome shotgun (WGS) entry which is preliminary data.</text>
</comment>
<dbReference type="EC" id="2.7.7.7" evidence="4"/>
<feature type="site" description="Substrate discrimination" evidence="4">
    <location>
        <position position="18"/>
    </location>
</feature>
<keyword evidence="3 4" id="KW-0239">DNA-directed DNA polymerase</keyword>
<dbReference type="Gene3D" id="1.10.150.20">
    <property type="entry name" value="5' to 3' exonuclease, C-terminal subdomain"/>
    <property type="match status" value="1"/>
</dbReference>
<feature type="binding site" evidence="4">
    <location>
        <position position="13"/>
    </location>
    <ligand>
        <name>Mg(2+)</name>
        <dbReference type="ChEBI" id="CHEBI:18420"/>
    </ligand>
</feature>
<dbReference type="InterPro" id="IPR001126">
    <property type="entry name" value="UmuC"/>
</dbReference>
<dbReference type="InterPro" id="IPR043128">
    <property type="entry name" value="Rev_trsase/Diguanyl_cyclase"/>
</dbReference>
<dbReference type="HAMAP" id="MF_01113">
    <property type="entry name" value="DNApol_IV"/>
    <property type="match status" value="1"/>
</dbReference>
<keyword evidence="4 6" id="KW-0808">Transferase</keyword>
<keyword evidence="4" id="KW-0238">DNA-binding</keyword>
<accession>A0ABN7KTU0</accession>
<keyword evidence="4 6" id="KW-0548">Nucleotidyltransferase</keyword>
<dbReference type="GO" id="GO:0003887">
    <property type="term" value="F:DNA-directed DNA polymerase activity"/>
    <property type="evidence" value="ECO:0007669"/>
    <property type="project" value="UniProtKB-EC"/>
</dbReference>
<feature type="active site" evidence="4">
    <location>
        <position position="108"/>
    </location>
</feature>
<sequence>MSARWTRQILFGDIDAMFASAAVLADPSLAGKPVAVGGPPPRGIIAAASYAVRRFGVRSAMPTIQAMRLCPQLILVPPNRPLYARLHRQLQDITTRFFPETEWTSIDEFYTDTTRLQTRHPDPRALGLALKAAILDTTGLTCTIALASGKTVAKIAADAYKPDGLAVIEPGSEAAFLAPLPIRSLPGMGPKSTEAVERLGVHTVGDLLAPRFTPSLMRLVGTRLAALQSLARGLDSDPVVPDREAKSVSHETTFEEDTNDPAILEPIVHGFLETLAHDLRREGLAAGAFTVKLKDSHFHITTRQRKFATPLNYDPDMWPDIRLALTDLVQPRSRYRLVGLGLSDLAPAPEPLFDRRQRDAVAVLDQLIERHGTGVIRLGGLPQGKDSAATRPRRTKE</sequence>
<dbReference type="PANTHER" id="PTHR11076">
    <property type="entry name" value="DNA REPAIR POLYMERASE UMUC / TRANSFERASE FAMILY MEMBER"/>
    <property type="match status" value="1"/>
</dbReference>
<dbReference type="Proteomes" id="UP000675880">
    <property type="component" value="Unassembled WGS sequence"/>
</dbReference>
<keyword evidence="7" id="KW-1185">Reference proteome</keyword>
<comment type="subunit">
    <text evidence="4">Monomer.</text>
</comment>
<keyword evidence="4" id="KW-0479">Metal-binding</keyword>
<feature type="domain" description="UmuC" evidence="5">
    <location>
        <begin position="9"/>
        <end position="189"/>
    </location>
</feature>
<feature type="binding site" evidence="4">
    <location>
        <position position="107"/>
    </location>
    <ligand>
        <name>Mg(2+)</name>
        <dbReference type="ChEBI" id="CHEBI:18420"/>
    </ligand>
</feature>
<dbReference type="RefSeq" id="WP_213041083.1">
    <property type="nucleotide sequence ID" value="NZ_CAJNBJ010000001.1"/>
</dbReference>
<dbReference type="Gene3D" id="3.30.70.270">
    <property type="match status" value="1"/>
</dbReference>
<comment type="catalytic activity">
    <reaction evidence="4">
        <text>DNA(n) + a 2'-deoxyribonucleoside 5'-triphosphate = DNA(n+1) + diphosphate</text>
        <dbReference type="Rhea" id="RHEA:22508"/>
        <dbReference type="Rhea" id="RHEA-COMP:17339"/>
        <dbReference type="Rhea" id="RHEA-COMP:17340"/>
        <dbReference type="ChEBI" id="CHEBI:33019"/>
        <dbReference type="ChEBI" id="CHEBI:61560"/>
        <dbReference type="ChEBI" id="CHEBI:173112"/>
        <dbReference type="EC" id="2.7.7.7"/>
    </reaction>
</comment>